<gene>
    <name evidence="3" type="ORF">H9K75_17110</name>
</gene>
<dbReference type="Pfam" id="PF10005">
    <property type="entry name" value="Zn_ribbon_DZR_6"/>
    <property type="match status" value="1"/>
</dbReference>
<proteinExistence type="predicted"/>
<sequence length="399" mass="45490">MRLFHCGHCGFLVFFESVQCVHCGSTLAFVREHMDVVALQPVADDDTLWERRLPRPGLGETNENTSNSGVSEEEAPYLRYRMCANRTQYHICNFALIETPQTPLNALCSACQKTRVLPDLSDPLNIRRWGHIETAKRRLYYIDVRLGLDDLPDERGPVFEFLANLPGSLPVLTGHAAGVITLNVAEADDDERARRRLAFHEPYRTLLGHLRHEIGHYYWDVLIGRAGNQRLEEFRHIFGDERQDYGQSLEDYYARTPMPDHAWQNTHVSAYATAHPWEDWAETWAHYLHLMDLLETAKSFDTEINVPSPLGDRHFTMIDPFIMPPPPFESMLSALVPTTLLLNSLTRSLGQNDAYPFALSAQALQKMRFVHKVVCEQRIAAASRNAPPQTTQNLPVSDT</sequence>
<protein>
    <submittedName>
        <fullName evidence="3">Putative zinc-binding metallopeptidase</fullName>
    </submittedName>
</protein>
<keyword evidence="4" id="KW-1185">Reference proteome</keyword>
<dbReference type="KEGG" id="daer:H9K75_17110"/>
<evidence type="ECO:0000256" key="1">
    <source>
        <dbReference type="SAM" id="MobiDB-lite"/>
    </source>
</evidence>
<feature type="compositionally biased region" description="Polar residues" evidence="1">
    <location>
        <begin position="61"/>
        <end position="70"/>
    </location>
</feature>
<dbReference type="Proteomes" id="UP000516028">
    <property type="component" value="Chromosome"/>
</dbReference>
<dbReference type="PIRSF" id="PIRSF012641">
    <property type="entry name" value="UCP012641"/>
    <property type="match status" value="1"/>
</dbReference>
<dbReference type="EMBL" id="CP060783">
    <property type="protein sequence ID" value="QNP47845.1"/>
    <property type="molecule type" value="Genomic_DNA"/>
</dbReference>
<feature type="domain" description="Zinc-ribbon" evidence="2">
    <location>
        <begin position="3"/>
        <end position="122"/>
    </location>
</feature>
<dbReference type="InterPro" id="IPR031321">
    <property type="entry name" value="UCP012641"/>
</dbReference>
<reference evidence="3 4" key="1">
    <citation type="submission" date="2020-08" db="EMBL/GenBank/DDBJ databases">
        <title>Genome sequence of Diaphorobacter aerolatus KACC 16536T.</title>
        <authorList>
            <person name="Hyun D.-W."/>
            <person name="Bae J.-W."/>
        </authorList>
    </citation>
    <scope>NUCLEOTIDE SEQUENCE [LARGE SCALE GENOMIC DNA]</scope>
    <source>
        <strain evidence="3 4">KACC 16536</strain>
    </source>
</reference>
<dbReference type="InterPro" id="IPR011201">
    <property type="entry name" value="Zinc-ribbon_6_bact"/>
</dbReference>
<organism evidence="3 4">
    <name type="scientific">Diaphorobacter aerolatus</name>
    <dbReference type="NCBI Taxonomy" id="1288495"/>
    <lineage>
        <taxon>Bacteria</taxon>
        <taxon>Pseudomonadati</taxon>
        <taxon>Pseudomonadota</taxon>
        <taxon>Betaproteobacteria</taxon>
        <taxon>Burkholderiales</taxon>
        <taxon>Comamonadaceae</taxon>
        <taxon>Diaphorobacter</taxon>
    </lineage>
</organism>
<dbReference type="Pfam" id="PF15887">
    <property type="entry name" value="Peptidase_Mx"/>
    <property type="match status" value="1"/>
</dbReference>
<evidence type="ECO:0000313" key="3">
    <source>
        <dbReference type="EMBL" id="QNP47845.1"/>
    </source>
</evidence>
<accession>A0A7H0GHS9</accession>
<feature type="region of interest" description="Disordered" evidence="1">
    <location>
        <begin position="53"/>
        <end position="72"/>
    </location>
</feature>
<dbReference type="AlphaFoldDB" id="A0A7H0GHS9"/>
<evidence type="ECO:0000259" key="2">
    <source>
        <dbReference type="Pfam" id="PF10005"/>
    </source>
</evidence>
<evidence type="ECO:0000313" key="4">
    <source>
        <dbReference type="Proteomes" id="UP000516028"/>
    </source>
</evidence>
<name>A0A7H0GHS9_9BURK</name>